<accession>A0A0C9N437</accession>
<keyword evidence="3" id="KW-1185">Reference proteome</keyword>
<proteinExistence type="predicted"/>
<feature type="compositionally biased region" description="Polar residues" evidence="1">
    <location>
        <begin position="1"/>
        <end position="12"/>
    </location>
</feature>
<evidence type="ECO:0000256" key="1">
    <source>
        <dbReference type="SAM" id="MobiDB-lite"/>
    </source>
</evidence>
<feature type="region of interest" description="Disordered" evidence="1">
    <location>
        <begin position="1"/>
        <end position="21"/>
    </location>
</feature>
<sequence length="200" mass="21442">MPPSLSQFTTYPKSLPPGPSQGCHRVGFSPGKSPPTALIRIENNNTFENCCTTIHDNNHSPDNSIQSLPRNIASPSTKNSTSLRFMPYKRPSAAAAASKAKENDPDLALFGPVPSADSFSFASSLAATSGPVTPPPPTAREGDLTELVLDDEMVFQEFDCITNSLRLPYSPPLSPTTSTASNSSSFLDDDFMNVDFVLFP</sequence>
<dbReference type="AlphaFoldDB" id="A0A0C9N437"/>
<evidence type="ECO:0000313" key="2">
    <source>
        <dbReference type="EMBL" id="GAN10822.1"/>
    </source>
</evidence>
<organism evidence="2">
    <name type="scientific">Mucor ambiguus</name>
    <dbReference type="NCBI Taxonomy" id="91626"/>
    <lineage>
        <taxon>Eukaryota</taxon>
        <taxon>Fungi</taxon>
        <taxon>Fungi incertae sedis</taxon>
        <taxon>Mucoromycota</taxon>
        <taxon>Mucoromycotina</taxon>
        <taxon>Mucoromycetes</taxon>
        <taxon>Mucorales</taxon>
        <taxon>Mucorineae</taxon>
        <taxon>Mucoraceae</taxon>
        <taxon>Mucor</taxon>
    </lineage>
</organism>
<name>A0A0C9N437_9FUNG</name>
<evidence type="ECO:0000313" key="3">
    <source>
        <dbReference type="Proteomes" id="UP000053815"/>
    </source>
</evidence>
<gene>
    <name evidence="2" type="ORF">MAM1_0408d10372</name>
</gene>
<reference evidence="2" key="1">
    <citation type="submission" date="2014-09" db="EMBL/GenBank/DDBJ databases">
        <title>Draft genome sequence of an oleaginous Mucoromycotina fungus Mucor ambiguus NBRC6742.</title>
        <authorList>
            <person name="Takeda I."/>
            <person name="Yamane N."/>
            <person name="Morita T."/>
            <person name="Tamano K."/>
            <person name="Machida M."/>
            <person name="Baker S."/>
            <person name="Koike H."/>
        </authorList>
    </citation>
    <scope>NUCLEOTIDE SEQUENCE</scope>
    <source>
        <strain evidence="2">NBRC 6742</strain>
    </source>
</reference>
<dbReference type="OrthoDB" id="2251365at2759"/>
<dbReference type="Proteomes" id="UP000053815">
    <property type="component" value="Unassembled WGS sequence"/>
</dbReference>
<protein>
    <submittedName>
        <fullName evidence="2">Uncharacterized protein</fullName>
    </submittedName>
</protein>
<dbReference type="EMBL" id="DF836697">
    <property type="protein sequence ID" value="GAN10822.1"/>
    <property type="molecule type" value="Genomic_DNA"/>
</dbReference>